<protein>
    <submittedName>
        <fullName evidence="1">Uncharacterized protein</fullName>
    </submittedName>
</protein>
<organism evidence="1">
    <name type="scientific">bioreactor metagenome</name>
    <dbReference type="NCBI Taxonomy" id="1076179"/>
    <lineage>
        <taxon>unclassified sequences</taxon>
        <taxon>metagenomes</taxon>
        <taxon>ecological metagenomes</taxon>
    </lineage>
</organism>
<name>A0A645JBA6_9ZZZZ</name>
<dbReference type="EMBL" id="VSSQ01127600">
    <property type="protein sequence ID" value="MPN56813.1"/>
    <property type="molecule type" value="Genomic_DNA"/>
</dbReference>
<sequence>MQKLTCDASIMKNITEVTQDYTNNQTAMNELATTDFKSDFLGGQNHIALFAAAAPKIDMSNAGPYDQGLNESFQTAFKDYFDGTVDMTTAKANFETSLKEKYPELTTVVWPA</sequence>
<gene>
    <name evidence="1" type="ORF">SDC9_204506</name>
</gene>
<dbReference type="AlphaFoldDB" id="A0A645JBA6"/>
<proteinExistence type="predicted"/>
<comment type="caution">
    <text evidence="1">The sequence shown here is derived from an EMBL/GenBank/DDBJ whole genome shotgun (WGS) entry which is preliminary data.</text>
</comment>
<accession>A0A645JBA6</accession>
<evidence type="ECO:0000313" key="1">
    <source>
        <dbReference type="EMBL" id="MPN56813.1"/>
    </source>
</evidence>
<reference evidence="1" key="1">
    <citation type="submission" date="2019-08" db="EMBL/GenBank/DDBJ databases">
        <authorList>
            <person name="Kucharzyk K."/>
            <person name="Murdoch R.W."/>
            <person name="Higgins S."/>
            <person name="Loffler F."/>
        </authorList>
    </citation>
    <scope>NUCLEOTIDE SEQUENCE</scope>
</reference>